<keyword evidence="3" id="KW-1185">Reference proteome</keyword>
<dbReference type="AlphaFoldDB" id="A0A919Q2V3"/>
<evidence type="ECO:0000313" key="3">
    <source>
        <dbReference type="Proteomes" id="UP000652354"/>
    </source>
</evidence>
<evidence type="ECO:0000259" key="1">
    <source>
        <dbReference type="Pfam" id="PF04230"/>
    </source>
</evidence>
<accession>A0A919Q2V3</accession>
<proteinExistence type="predicted"/>
<reference evidence="2" key="1">
    <citation type="submission" date="2021-01" db="EMBL/GenBank/DDBJ databases">
        <title>Whole genome shotgun sequence of Demequina activiva NBRC 110675.</title>
        <authorList>
            <person name="Komaki H."/>
            <person name="Tamura T."/>
        </authorList>
    </citation>
    <scope>NUCLEOTIDE SEQUENCE</scope>
    <source>
        <strain evidence="2">NBRC 110675</strain>
    </source>
</reference>
<dbReference type="EMBL" id="BONR01000003">
    <property type="protein sequence ID" value="GIG54841.1"/>
    <property type="molecule type" value="Genomic_DNA"/>
</dbReference>
<dbReference type="Proteomes" id="UP000652354">
    <property type="component" value="Unassembled WGS sequence"/>
</dbReference>
<sequence length="604" mass="66373">MDMSGVVVCSFYTADDYYRAHAESLRKNLENLGIEHVLEEVEKKEGEDWADICRKKIGFLAGVCESHPDKRVFWIDVDCKLLDLPEYVAGFTADILGFQRGFGSPLKIGYHRRTRFWEPCFFGIAPTPMGRKFIRDAYEYERSADIKATDDYFFEESWRANAGTLSFQMLPRTAVVAPEVGADTDARPFFSFGSSGNVAEFKGKVVQHTGDMDTVKIPLSVRVREAGRKAAKRAERALPARAAKTLRRVSDTAGVTGVLTGGSFGTAEATLGAASDSPHRQAILREILRHGQNGDVEALQDRAAALTRLGIPTTKERNAIRGAEAFAYYASRGQGSPLPMVWWARPFPGNFGDWLSPLIAAHYTERPITFLPPTAVSSKPNIVSIGSIGRFIKSNSVVVGTGISSLDVELVKKATYVSVRGPLTAQALKDSGGEDVDSFGDPGLLVSRVLPISRGETNGRIALVRHYTHIPIHLQLPSDVDELSVLRSHPDDIAEFLESLVKYDMVVTSAMHVMIVCHAYGIPVTLVTFEGFESSVHGTGIKYEDYSRGAGLQRVYEPINVPIDLREVDLRGMAIEEKVSDAKLDEIEAAMRRGLELLENETGA</sequence>
<gene>
    <name evidence="2" type="ORF">Dac01nite_15930</name>
</gene>
<dbReference type="Pfam" id="PF04230">
    <property type="entry name" value="PS_pyruv_trans"/>
    <property type="match status" value="1"/>
</dbReference>
<organism evidence="2 3">
    <name type="scientific">Demequina activiva</name>
    <dbReference type="NCBI Taxonomy" id="1582364"/>
    <lineage>
        <taxon>Bacteria</taxon>
        <taxon>Bacillati</taxon>
        <taxon>Actinomycetota</taxon>
        <taxon>Actinomycetes</taxon>
        <taxon>Micrococcales</taxon>
        <taxon>Demequinaceae</taxon>
        <taxon>Demequina</taxon>
    </lineage>
</organism>
<protein>
    <recommendedName>
        <fullName evidence="1">Polysaccharide pyruvyl transferase domain-containing protein</fullName>
    </recommendedName>
</protein>
<name>A0A919Q2V3_9MICO</name>
<dbReference type="InterPro" id="IPR007345">
    <property type="entry name" value="Polysacch_pyruvyl_Trfase"/>
</dbReference>
<feature type="domain" description="Polysaccharide pyruvyl transferase" evidence="1">
    <location>
        <begin position="388"/>
        <end position="527"/>
    </location>
</feature>
<comment type="caution">
    <text evidence="2">The sequence shown here is derived from an EMBL/GenBank/DDBJ whole genome shotgun (WGS) entry which is preliminary data.</text>
</comment>
<evidence type="ECO:0000313" key="2">
    <source>
        <dbReference type="EMBL" id="GIG54841.1"/>
    </source>
</evidence>